<dbReference type="GO" id="GO:0005886">
    <property type="term" value="C:plasma membrane"/>
    <property type="evidence" value="ECO:0007669"/>
    <property type="project" value="UniProtKB-SubCell"/>
</dbReference>
<dbReference type="InterPro" id="IPR037185">
    <property type="entry name" value="EmrE-like"/>
</dbReference>
<dbReference type="AlphaFoldDB" id="A0A0A8H1R5"/>
<evidence type="ECO:0000256" key="5">
    <source>
        <dbReference type="ARBA" id="ARBA00022519"/>
    </source>
</evidence>
<evidence type="ECO:0000256" key="3">
    <source>
        <dbReference type="ARBA" id="ARBA00021114"/>
    </source>
</evidence>
<keyword evidence="7 10" id="KW-1133">Transmembrane helix</keyword>
<proteinExistence type="inferred from homology"/>
<keyword evidence="8 10" id="KW-0472">Membrane</keyword>
<evidence type="ECO:0000313" key="12">
    <source>
        <dbReference type="Proteomes" id="UP000031163"/>
    </source>
</evidence>
<gene>
    <name evidence="11" type="ORF">CINS_1044</name>
</gene>
<evidence type="ECO:0000256" key="2">
    <source>
        <dbReference type="ARBA" id="ARBA00011359"/>
    </source>
</evidence>
<keyword evidence="5" id="KW-0997">Cell inner membrane</keyword>
<evidence type="ECO:0000256" key="6">
    <source>
        <dbReference type="ARBA" id="ARBA00022692"/>
    </source>
</evidence>
<name>A0A0A8H1R5_9BACT</name>
<sequence length="104" mass="11423">MKIYLLMIILSALLDIAANLLLKKSESFKYKKWGFSAIICAIMAFFILSFSLEYVPLSIAYSTWGAVGIIGTCLGGWILYKEKLNKIGLAGIVVVLVAMVLLNS</sequence>
<keyword evidence="4" id="KW-1003">Cell membrane</keyword>
<dbReference type="Gene3D" id="1.10.3730.20">
    <property type="match status" value="1"/>
</dbReference>
<feature type="transmembrane region" description="Helical" evidence="10">
    <location>
        <begin position="34"/>
        <end position="52"/>
    </location>
</feature>
<dbReference type="InterPro" id="IPR045324">
    <property type="entry name" value="Small_multidrug_res"/>
</dbReference>
<evidence type="ECO:0000256" key="8">
    <source>
        <dbReference type="ARBA" id="ARBA00023136"/>
    </source>
</evidence>
<dbReference type="PANTHER" id="PTHR30561">
    <property type="entry name" value="SMR FAMILY PROTON-DEPENDENT DRUG EFFLUX TRANSPORTER SUGE"/>
    <property type="match status" value="1"/>
</dbReference>
<dbReference type="GO" id="GO:0015199">
    <property type="term" value="F:amino-acid betaine transmembrane transporter activity"/>
    <property type="evidence" value="ECO:0007669"/>
    <property type="project" value="TreeGrafter"/>
</dbReference>
<organism evidence="11 12">
    <name type="scientific">Campylobacter insulaenigrae NCTC 12927</name>
    <dbReference type="NCBI Taxonomy" id="1031564"/>
    <lineage>
        <taxon>Bacteria</taxon>
        <taxon>Pseudomonadati</taxon>
        <taxon>Campylobacterota</taxon>
        <taxon>Epsilonproteobacteria</taxon>
        <taxon>Campylobacterales</taxon>
        <taxon>Campylobacteraceae</taxon>
        <taxon>Campylobacter</taxon>
    </lineage>
</organism>
<dbReference type="HOGENOM" id="CLU_133067_0_4_7"/>
<dbReference type="KEGG" id="cis:CINS_1044"/>
<feature type="transmembrane region" description="Helical" evidence="10">
    <location>
        <begin position="87"/>
        <end position="103"/>
    </location>
</feature>
<feature type="transmembrane region" description="Helical" evidence="10">
    <location>
        <begin position="6"/>
        <end position="22"/>
    </location>
</feature>
<dbReference type="GO" id="GO:0031460">
    <property type="term" value="P:glycine betaine transport"/>
    <property type="evidence" value="ECO:0007669"/>
    <property type="project" value="TreeGrafter"/>
</dbReference>
<evidence type="ECO:0000256" key="4">
    <source>
        <dbReference type="ARBA" id="ARBA00022475"/>
    </source>
</evidence>
<protein>
    <recommendedName>
        <fullName evidence="3">Spermidine export protein MdtI</fullName>
    </recommendedName>
</protein>
<dbReference type="SUPFAM" id="SSF103481">
    <property type="entry name" value="Multidrug resistance efflux transporter EmrE"/>
    <property type="match status" value="1"/>
</dbReference>
<reference evidence="11 12" key="1">
    <citation type="journal article" date="2014" name="Genome Biol. Evol.">
        <title>Comparative Genomics of the Campylobacter lari Group.</title>
        <authorList>
            <person name="Miller W.G."/>
            <person name="Yee E."/>
            <person name="Chapman M.H."/>
            <person name="Smith T.P."/>
            <person name="Bono J.L."/>
            <person name="Huynh S."/>
            <person name="Parker C.T."/>
            <person name="Vandamme P."/>
            <person name="Luong K."/>
            <person name="Korlach J."/>
        </authorList>
    </citation>
    <scope>NUCLEOTIDE SEQUENCE [LARGE SCALE GENOMIC DNA]</scope>
    <source>
        <strain evidence="11 12">NCTC 12927</strain>
    </source>
</reference>
<dbReference type="PANTHER" id="PTHR30561:SF6">
    <property type="entry name" value="SPERMIDINE EXPORT PROTEIN MDTI"/>
    <property type="match status" value="1"/>
</dbReference>
<dbReference type="STRING" id="1031564.CINS_1044"/>
<dbReference type="GO" id="GO:1903711">
    <property type="term" value="P:spermidine transmembrane transport"/>
    <property type="evidence" value="ECO:0007669"/>
    <property type="project" value="TreeGrafter"/>
</dbReference>
<dbReference type="GO" id="GO:0015297">
    <property type="term" value="F:antiporter activity"/>
    <property type="evidence" value="ECO:0007669"/>
    <property type="project" value="TreeGrafter"/>
</dbReference>
<dbReference type="Pfam" id="PF00893">
    <property type="entry name" value="Multi_Drug_Res"/>
    <property type="match status" value="1"/>
</dbReference>
<comment type="similarity">
    <text evidence="9">Belongs to the drug/metabolite transporter (DMT) superfamily. Small multidrug resistance (SMR) (TC 2.A.7.1) family.</text>
</comment>
<dbReference type="InterPro" id="IPR000390">
    <property type="entry name" value="Small_drug/metabolite_transptr"/>
</dbReference>
<evidence type="ECO:0000256" key="7">
    <source>
        <dbReference type="ARBA" id="ARBA00022989"/>
    </source>
</evidence>
<evidence type="ECO:0000256" key="9">
    <source>
        <dbReference type="RuleBase" id="RU003942"/>
    </source>
</evidence>
<evidence type="ECO:0000313" key="11">
    <source>
        <dbReference type="EMBL" id="AJC88006.1"/>
    </source>
</evidence>
<evidence type="ECO:0000256" key="10">
    <source>
        <dbReference type="SAM" id="Phobius"/>
    </source>
</evidence>
<dbReference type="Proteomes" id="UP000031163">
    <property type="component" value="Chromosome"/>
</dbReference>
<evidence type="ECO:0000256" key="1">
    <source>
        <dbReference type="ARBA" id="ARBA00004429"/>
    </source>
</evidence>
<comment type="subunit">
    <text evidence="2">Forms a complex with MdtJ.</text>
</comment>
<accession>A0A0A8H1R5</accession>
<dbReference type="EMBL" id="CP007770">
    <property type="protein sequence ID" value="AJC88006.1"/>
    <property type="molecule type" value="Genomic_DNA"/>
</dbReference>
<feature type="transmembrane region" description="Helical" evidence="10">
    <location>
        <begin position="58"/>
        <end position="80"/>
    </location>
</feature>
<comment type="subcellular location">
    <subcellularLocation>
        <location evidence="1">Cell inner membrane</location>
        <topology evidence="1">Multi-pass membrane protein</topology>
    </subcellularLocation>
    <subcellularLocation>
        <location evidence="9">Cell membrane</location>
        <topology evidence="9">Multi-pass membrane protein</topology>
    </subcellularLocation>
</comment>
<keyword evidence="6 9" id="KW-0812">Transmembrane</keyword>
<dbReference type="GO" id="GO:0015220">
    <property type="term" value="F:choline transmembrane transporter activity"/>
    <property type="evidence" value="ECO:0007669"/>
    <property type="project" value="TreeGrafter"/>
</dbReference>